<dbReference type="InterPro" id="IPR025361">
    <property type="entry name" value="DUF4265"/>
</dbReference>
<dbReference type="HOGENOM" id="CLU_117657_0_0_11"/>
<dbReference type="AlphaFoldDB" id="C7Q081"/>
<dbReference type="Pfam" id="PF14085">
    <property type="entry name" value="DUF4265"/>
    <property type="match status" value="1"/>
</dbReference>
<organism evidence="1 2">
    <name type="scientific">Catenulispora acidiphila (strain DSM 44928 / JCM 14897 / NBRC 102108 / NRRL B-24433 / ID139908)</name>
    <dbReference type="NCBI Taxonomy" id="479433"/>
    <lineage>
        <taxon>Bacteria</taxon>
        <taxon>Bacillati</taxon>
        <taxon>Actinomycetota</taxon>
        <taxon>Actinomycetes</taxon>
        <taxon>Catenulisporales</taxon>
        <taxon>Catenulisporaceae</taxon>
        <taxon>Catenulispora</taxon>
    </lineage>
</organism>
<protein>
    <recommendedName>
        <fullName evidence="3">DUF4265 domain-containing protein</fullName>
    </recommendedName>
</protein>
<dbReference type="KEGG" id="cai:Caci_6728"/>
<dbReference type="Proteomes" id="UP000000851">
    <property type="component" value="Chromosome"/>
</dbReference>
<reference evidence="1 2" key="1">
    <citation type="journal article" date="2009" name="Stand. Genomic Sci.">
        <title>Complete genome sequence of Catenulispora acidiphila type strain (ID 139908).</title>
        <authorList>
            <person name="Copeland A."/>
            <person name="Lapidus A."/>
            <person name="Glavina Del Rio T."/>
            <person name="Nolan M."/>
            <person name="Lucas S."/>
            <person name="Chen F."/>
            <person name="Tice H."/>
            <person name="Cheng J.F."/>
            <person name="Bruce D."/>
            <person name="Goodwin L."/>
            <person name="Pitluck S."/>
            <person name="Mikhailova N."/>
            <person name="Pati A."/>
            <person name="Ivanova N."/>
            <person name="Mavromatis K."/>
            <person name="Chen A."/>
            <person name="Palaniappan K."/>
            <person name="Chain P."/>
            <person name="Land M."/>
            <person name="Hauser L."/>
            <person name="Chang Y.J."/>
            <person name="Jeffries C.D."/>
            <person name="Chertkov O."/>
            <person name="Brettin T."/>
            <person name="Detter J.C."/>
            <person name="Han C."/>
            <person name="Ali Z."/>
            <person name="Tindall B.J."/>
            <person name="Goker M."/>
            <person name="Bristow J."/>
            <person name="Eisen J.A."/>
            <person name="Markowitz V."/>
            <person name="Hugenholtz P."/>
            <person name="Kyrpides N.C."/>
            <person name="Klenk H.P."/>
        </authorList>
    </citation>
    <scope>NUCLEOTIDE SEQUENCE [LARGE SCALE GENOMIC DNA]</scope>
    <source>
        <strain evidence="2">DSM 44928 / JCM 14897 / NBRC 102108 / NRRL B-24433 / ID139908</strain>
    </source>
</reference>
<dbReference type="EMBL" id="CP001700">
    <property type="protein sequence ID" value="ACU75574.1"/>
    <property type="molecule type" value="Genomic_DNA"/>
</dbReference>
<dbReference type="InParanoid" id="C7Q081"/>
<evidence type="ECO:0000313" key="1">
    <source>
        <dbReference type="EMBL" id="ACU75574.1"/>
    </source>
</evidence>
<dbReference type="eggNOG" id="ENOG5032ZHB">
    <property type="taxonomic scope" value="Bacteria"/>
</dbReference>
<keyword evidence="2" id="KW-1185">Reference proteome</keyword>
<evidence type="ECO:0008006" key="3">
    <source>
        <dbReference type="Google" id="ProtNLM"/>
    </source>
</evidence>
<accession>C7Q081</accession>
<gene>
    <name evidence="1" type="ordered locus">Caci_6728</name>
</gene>
<proteinExistence type="predicted"/>
<dbReference type="RefSeq" id="WP_015795303.1">
    <property type="nucleotide sequence ID" value="NC_013131.1"/>
</dbReference>
<sequence>MATANGQQTSGTSRTTFEVAFDLSPEAPDWPPVAVERLWGERTAVDSELRLLNVPFFARGVAYGDLVHVRPDHDRRELVFERLNGESGHSTVRITLLDGRARRDVQDRLRAAGCSWETAAQFAALLAVDVPADGDYRALRDWLTARSGEGAIEFQESAISARHLEQVPNFPA</sequence>
<name>C7Q081_CATAD</name>
<evidence type="ECO:0000313" key="2">
    <source>
        <dbReference type="Proteomes" id="UP000000851"/>
    </source>
</evidence>